<evidence type="ECO:0000259" key="1">
    <source>
        <dbReference type="PROSITE" id="PS50164"/>
    </source>
</evidence>
<keyword evidence="3" id="KW-1185">Reference proteome</keyword>
<evidence type="ECO:0000313" key="2">
    <source>
        <dbReference type="EMBL" id="RKT77531.1"/>
    </source>
</evidence>
<sequence length="279" mass="30952">MPTTETSPSTLTLTLAAVLESAGIEPRDALVIRHAYVREHADGSSGIHADSTDDEVLEYTAVHSTNPRIFPTRPPSTWVVFLAEGGDRARPWGVVDNHGEVGVEGVRRRFAVSRSQRMQDLTNRLVIGWRSPRTWRLSASTAGSYPVVEIADSQPIPFPGFDALTLEHAQLQAVMREHRYASWRTALASVAGVYLITDTRDGRHYVGKADGAESIRQRWGAYATNGHGGNVELRALDPSSFRFSLLRVFDPSTPMREIDAAESHFKRALDTRRHGLNRN</sequence>
<accession>A0A495XSL3</accession>
<dbReference type="Gene3D" id="3.40.1440.10">
    <property type="entry name" value="GIY-YIG endonuclease"/>
    <property type="match status" value="1"/>
</dbReference>
<gene>
    <name evidence="2" type="ORF">DFJ68_0954</name>
</gene>
<proteinExistence type="predicted"/>
<name>A0A495XSL3_9MICO</name>
<feature type="domain" description="GIY-YIG" evidence="1">
    <location>
        <begin position="189"/>
        <end position="278"/>
    </location>
</feature>
<comment type="caution">
    <text evidence="2">The sequence shown here is derived from an EMBL/GenBank/DDBJ whole genome shotgun (WGS) entry which is preliminary data.</text>
</comment>
<evidence type="ECO:0000313" key="3">
    <source>
        <dbReference type="Proteomes" id="UP000278440"/>
    </source>
</evidence>
<organism evidence="2 3">
    <name type="scientific">Terracoccus luteus</name>
    <dbReference type="NCBI Taxonomy" id="53356"/>
    <lineage>
        <taxon>Bacteria</taxon>
        <taxon>Bacillati</taxon>
        <taxon>Actinomycetota</taxon>
        <taxon>Actinomycetes</taxon>
        <taxon>Micrococcales</taxon>
        <taxon>Intrasporangiaceae</taxon>
        <taxon>Terracoccus</taxon>
    </lineage>
</organism>
<protein>
    <submittedName>
        <fullName evidence="2">GIY-YIG catalytic domain-containing protein</fullName>
    </submittedName>
</protein>
<dbReference type="InterPro" id="IPR000305">
    <property type="entry name" value="GIY-YIG_endonuc"/>
</dbReference>
<reference evidence="2 3" key="1">
    <citation type="submission" date="2018-10" db="EMBL/GenBank/DDBJ databases">
        <title>Sequencing the genomes of 1000 actinobacteria strains.</title>
        <authorList>
            <person name="Klenk H.-P."/>
        </authorList>
    </citation>
    <scope>NUCLEOTIDE SEQUENCE [LARGE SCALE GENOMIC DNA]</scope>
    <source>
        <strain evidence="2 3">DSM 44267</strain>
    </source>
</reference>
<dbReference type="AlphaFoldDB" id="A0A495XSL3"/>
<dbReference type="CDD" id="cd10446">
    <property type="entry name" value="GIY-YIG_unchar_1"/>
    <property type="match status" value="1"/>
</dbReference>
<dbReference type="SUPFAM" id="SSF82771">
    <property type="entry name" value="GIY-YIG endonuclease"/>
    <property type="match status" value="1"/>
</dbReference>
<dbReference type="InterPro" id="IPR035901">
    <property type="entry name" value="GIY-YIG_endonuc_sf"/>
</dbReference>
<dbReference type="Proteomes" id="UP000278440">
    <property type="component" value="Unassembled WGS sequence"/>
</dbReference>
<dbReference type="PROSITE" id="PS50164">
    <property type="entry name" value="GIY_YIG"/>
    <property type="match status" value="1"/>
</dbReference>
<dbReference type="EMBL" id="RBXT01000001">
    <property type="protein sequence ID" value="RKT77531.1"/>
    <property type="molecule type" value="Genomic_DNA"/>
</dbReference>
<dbReference type="RefSeq" id="WP_245963473.1">
    <property type="nucleotide sequence ID" value="NZ_RBXT01000001.1"/>
</dbReference>